<protein>
    <recommendedName>
        <fullName evidence="9">Membrane fusion protein (MFP) family protein</fullName>
    </recommendedName>
</protein>
<feature type="domain" description="AprE-like long alpha-helical hairpin" evidence="11">
    <location>
        <begin position="138"/>
        <end position="326"/>
    </location>
</feature>
<feature type="transmembrane region" description="Helical" evidence="9">
    <location>
        <begin position="28"/>
        <end position="48"/>
    </location>
</feature>
<comment type="caution">
    <text evidence="9">Lacks conserved residue(s) required for the propagation of feature annotation.</text>
</comment>
<evidence type="ECO:0000256" key="5">
    <source>
        <dbReference type="ARBA" id="ARBA00022519"/>
    </source>
</evidence>
<comment type="caution">
    <text evidence="13">The sequence shown here is derived from an EMBL/GenBank/DDBJ whole genome shotgun (WGS) entry which is preliminary data.</text>
</comment>
<dbReference type="InterPro" id="IPR050739">
    <property type="entry name" value="MFP"/>
</dbReference>
<dbReference type="InterPro" id="IPR010129">
    <property type="entry name" value="T1SS_HlyD"/>
</dbReference>
<reference evidence="13 14" key="1">
    <citation type="submission" date="2022-06" db="EMBL/GenBank/DDBJ databases">
        <title>Mesorhizobium sp. strain RP14 Genome sequencing and assembly.</title>
        <authorList>
            <person name="Kim I."/>
        </authorList>
    </citation>
    <scope>NUCLEOTIDE SEQUENCE [LARGE SCALE GENOMIC DNA]</scope>
    <source>
        <strain evidence="14">RP14(2022)</strain>
    </source>
</reference>
<dbReference type="NCBIfam" id="TIGR01843">
    <property type="entry name" value="type_I_hlyD"/>
    <property type="match status" value="1"/>
</dbReference>
<evidence type="ECO:0000256" key="7">
    <source>
        <dbReference type="ARBA" id="ARBA00022989"/>
    </source>
</evidence>
<dbReference type="PANTHER" id="PTHR30386:SF17">
    <property type="entry name" value="ALKALINE PROTEASE SECRETION PROTEIN APRE"/>
    <property type="match status" value="1"/>
</dbReference>
<dbReference type="InterPro" id="IPR058781">
    <property type="entry name" value="HH_AprE-like"/>
</dbReference>
<keyword evidence="8 9" id="KW-0472">Membrane</keyword>
<keyword evidence="10" id="KW-0175">Coiled coil</keyword>
<feature type="domain" description="AprE-like beta-barrel" evidence="12">
    <location>
        <begin position="369"/>
        <end position="458"/>
    </location>
</feature>
<dbReference type="Pfam" id="PF26002">
    <property type="entry name" value="Beta-barrel_AprE"/>
    <property type="match status" value="1"/>
</dbReference>
<feature type="coiled-coil region" evidence="10">
    <location>
        <begin position="198"/>
        <end position="232"/>
    </location>
</feature>
<name>A0ABT1C399_9HYPH</name>
<evidence type="ECO:0000313" key="13">
    <source>
        <dbReference type="EMBL" id="MCO6049123.1"/>
    </source>
</evidence>
<feature type="transmembrane region" description="Helical" evidence="9">
    <location>
        <begin position="60"/>
        <end position="81"/>
    </location>
</feature>
<dbReference type="PRINTS" id="PR01490">
    <property type="entry name" value="RTXTOXIND"/>
</dbReference>
<evidence type="ECO:0000256" key="4">
    <source>
        <dbReference type="ARBA" id="ARBA00022475"/>
    </source>
</evidence>
<organism evidence="13 14">
    <name type="scientific">Mesorhizobium liriopis</name>
    <dbReference type="NCBI Taxonomy" id="2953882"/>
    <lineage>
        <taxon>Bacteria</taxon>
        <taxon>Pseudomonadati</taxon>
        <taxon>Pseudomonadota</taxon>
        <taxon>Alphaproteobacteria</taxon>
        <taxon>Hyphomicrobiales</taxon>
        <taxon>Phyllobacteriaceae</taxon>
        <taxon>Mesorhizobium</taxon>
    </lineage>
</organism>
<evidence type="ECO:0000256" key="10">
    <source>
        <dbReference type="SAM" id="Coils"/>
    </source>
</evidence>
<evidence type="ECO:0000256" key="8">
    <source>
        <dbReference type="ARBA" id="ARBA00023136"/>
    </source>
</evidence>
<comment type="similarity">
    <text evidence="2 9">Belongs to the membrane fusion protein (MFP) (TC 8.A.1) family.</text>
</comment>
<keyword evidence="4 9" id="KW-1003">Cell membrane</keyword>
<dbReference type="EMBL" id="JAMXQS010000002">
    <property type="protein sequence ID" value="MCO6049123.1"/>
    <property type="molecule type" value="Genomic_DNA"/>
</dbReference>
<evidence type="ECO:0000259" key="12">
    <source>
        <dbReference type="Pfam" id="PF26002"/>
    </source>
</evidence>
<dbReference type="Proteomes" id="UP001205906">
    <property type="component" value="Unassembled WGS sequence"/>
</dbReference>
<evidence type="ECO:0000256" key="3">
    <source>
        <dbReference type="ARBA" id="ARBA00022448"/>
    </source>
</evidence>
<keyword evidence="6 9" id="KW-0812">Transmembrane</keyword>
<dbReference type="PANTHER" id="PTHR30386">
    <property type="entry name" value="MEMBRANE FUSION SUBUNIT OF EMRAB-TOLC MULTIDRUG EFFLUX PUMP"/>
    <property type="match status" value="1"/>
</dbReference>
<dbReference type="Pfam" id="PF25994">
    <property type="entry name" value="HH_AprE"/>
    <property type="match status" value="1"/>
</dbReference>
<dbReference type="RefSeq" id="WP_252816548.1">
    <property type="nucleotide sequence ID" value="NZ_JAMXQS010000002.1"/>
</dbReference>
<keyword evidence="5 9" id="KW-0997">Cell inner membrane</keyword>
<keyword evidence="7 9" id="KW-1133">Transmembrane helix</keyword>
<evidence type="ECO:0000259" key="11">
    <source>
        <dbReference type="Pfam" id="PF25994"/>
    </source>
</evidence>
<dbReference type="Gene3D" id="2.40.30.170">
    <property type="match status" value="1"/>
</dbReference>
<dbReference type="InterPro" id="IPR058982">
    <property type="entry name" value="Beta-barrel_AprE"/>
</dbReference>
<keyword evidence="3 9" id="KW-0813">Transport</keyword>
<feature type="coiled-coil region" evidence="10">
    <location>
        <begin position="271"/>
        <end position="320"/>
    </location>
</feature>
<sequence>MITMPALRADVPTMAPRDGRAPRKAGRFSAFGAALLAFLTGSLTRARLWAEKGDRDGIRAAMILGLTTSVLLLLCIGVWGFTTRLAGAVIAPGTVVVESAVKKVQHPTGGTVGEILVHDGEQVKAGQILLRLDDTMTRSNLQIVNKQYDRTLARRARLEAERIGRDTIEFPSDLLSRSAEPEIGNLLAGEQALFGSRQKALEAQKAQLTARVEQLGRQIEGLNAQKRATDEALTTLDGDLANVQTLFSKKLVSMERVSNLQLEASKQRGEAGRLTSAIAETENQISEVKLQVIQIDQQMRSEANKDLRDTEGQEAELVEKKLVAQDALAKIDIRAPQDGTVQELAVHTVGGVIDAGETAMLIVPNEDGLVIDASVQPASIDDVRQDQKVLVRFSAFDTTTTPVCEGRIERVSADLVRDPKTQVAFYSARIDLADENACLHGQRKLLPGMPAEVQIQTGERSAWSYILKPLMDQMARAFRE</sequence>
<evidence type="ECO:0000256" key="6">
    <source>
        <dbReference type="ARBA" id="ARBA00022692"/>
    </source>
</evidence>
<comment type="subcellular location">
    <subcellularLocation>
        <location evidence="1 9">Cell inner membrane</location>
        <topology evidence="1 9">Single-pass membrane protein</topology>
    </subcellularLocation>
</comment>
<keyword evidence="14" id="KW-1185">Reference proteome</keyword>
<evidence type="ECO:0000313" key="14">
    <source>
        <dbReference type="Proteomes" id="UP001205906"/>
    </source>
</evidence>
<gene>
    <name evidence="13" type="ORF">NGM99_04890</name>
</gene>
<proteinExistence type="inferred from homology"/>
<dbReference type="Gene3D" id="2.40.50.100">
    <property type="match status" value="1"/>
</dbReference>
<evidence type="ECO:0000256" key="2">
    <source>
        <dbReference type="ARBA" id="ARBA00009477"/>
    </source>
</evidence>
<accession>A0ABT1C399</accession>
<evidence type="ECO:0000256" key="1">
    <source>
        <dbReference type="ARBA" id="ARBA00004377"/>
    </source>
</evidence>
<evidence type="ECO:0000256" key="9">
    <source>
        <dbReference type="RuleBase" id="RU365093"/>
    </source>
</evidence>